<protein>
    <submittedName>
        <fullName evidence="2">Uncharacterized protein</fullName>
    </submittedName>
</protein>
<name>A0A385EBV8_9CAUD</name>
<dbReference type="Proteomes" id="UP000258997">
    <property type="component" value="Segment"/>
</dbReference>
<evidence type="ECO:0000313" key="2">
    <source>
        <dbReference type="EMBL" id="AXQ68475.1"/>
    </source>
</evidence>
<organism evidence="2 3">
    <name type="scientific">Caulobacter phage CcrBL10</name>
    <dbReference type="NCBI Taxonomy" id="2283269"/>
    <lineage>
        <taxon>Viruses</taxon>
        <taxon>Duplodnaviria</taxon>
        <taxon>Heunggongvirae</taxon>
        <taxon>Uroviricota</taxon>
        <taxon>Caudoviricetes</taxon>
        <taxon>Jeanschmidtviridae</taxon>
        <taxon>Poindextervirus</taxon>
        <taxon>Poindextervirus BL10</taxon>
    </lineage>
</organism>
<gene>
    <name evidence="2" type="ORF">CcrBL10_gp271</name>
</gene>
<evidence type="ECO:0000313" key="3">
    <source>
        <dbReference type="Proteomes" id="UP000258997"/>
    </source>
</evidence>
<evidence type="ECO:0000256" key="1">
    <source>
        <dbReference type="SAM" id="Coils"/>
    </source>
</evidence>
<proteinExistence type="predicted"/>
<reference evidence="2 3" key="1">
    <citation type="submission" date="2018-07" db="EMBL/GenBank/DDBJ databases">
        <title>Giant CbK-like Caulobacter bacteriophages have genetically divergent genomes.</title>
        <authorList>
            <person name="Wilson K.M."/>
            <person name="Ely B."/>
        </authorList>
    </citation>
    <scope>NUCLEOTIDE SEQUENCE [LARGE SCALE GENOMIC DNA]</scope>
</reference>
<keyword evidence="3" id="KW-1185">Reference proteome</keyword>
<dbReference type="EMBL" id="MH588544">
    <property type="protein sequence ID" value="AXQ68475.1"/>
    <property type="molecule type" value="Genomic_DNA"/>
</dbReference>
<accession>A0A385EBV8</accession>
<keyword evidence="1" id="KW-0175">Coiled coil</keyword>
<feature type="coiled-coil region" evidence="1">
    <location>
        <begin position="13"/>
        <end position="47"/>
    </location>
</feature>
<sequence>MSETPKAFKTFTADEVAAAMAAQNRANRRLEARAVEKEREAGERRQQIALDDLRRQMMAGARANVERGVYTLSTLECDEYRHTNVVLAEVRTRVFAARLSFSDEDAAWTIEAIIRRFPGGPARVLEKEVLTQQAAWDFYNEIIERFYNTAGFICRVDY</sequence>